<accession>W4LNM9</accession>
<dbReference type="HOGENOM" id="CLU_2331298_0_0_7"/>
<dbReference type="EMBL" id="AZHX01001884">
    <property type="protein sequence ID" value="ETW98996.1"/>
    <property type="molecule type" value="Genomic_DNA"/>
</dbReference>
<gene>
    <name evidence="1" type="ORF">ETSY2_41770</name>
</gene>
<dbReference type="AlphaFoldDB" id="W4LNM9"/>
<reference evidence="1 2" key="1">
    <citation type="journal article" date="2014" name="Nature">
        <title>An environmental bacterial taxon with a large and distinct metabolic repertoire.</title>
        <authorList>
            <person name="Wilson M.C."/>
            <person name="Mori T."/>
            <person name="Ruckert C."/>
            <person name="Uria A.R."/>
            <person name="Helf M.J."/>
            <person name="Takada K."/>
            <person name="Gernert C."/>
            <person name="Steffens U.A."/>
            <person name="Heycke N."/>
            <person name="Schmitt S."/>
            <person name="Rinke C."/>
            <person name="Helfrich E.J."/>
            <person name="Brachmann A.O."/>
            <person name="Gurgui C."/>
            <person name="Wakimoto T."/>
            <person name="Kracht M."/>
            <person name="Crusemann M."/>
            <person name="Hentschel U."/>
            <person name="Abe I."/>
            <person name="Matsunaga S."/>
            <person name="Kalinowski J."/>
            <person name="Takeyama H."/>
            <person name="Piel J."/>
        </authorList>
    </citation>
    <scope>NUCLEOTIDE SEQUENCE [LARGE SCALE GENOMIC DNA]</scope>
    <source>
        <strain evidence="2">TSY2</strain>
    </source>
</reference>
<evidence type="ECO:0008006" key="3">
    <source>
        <dbReference type="Google" id="ProtNLM"/>
    </source>
</evidence>
<dbReference type="Proteomes" id="UP000019140">
    <property type="component" value="Unassembled WGS sequence"/>
</dbReference>
<evidence type="ECO:0000313" key="1">
    <source>
        <dbReference type="EMBL" id="ETW98996.1"/>
    </source>
</evidence>
<proteinExistence type="predicted"/>
<comment type="caution">
    <text evidence="1">The sequence shown here is derived from an EMBL/GenBank/DDBJ whole genome shotgun (WGS) entry which is preliminary data.</text>
</comment>
<sequence>MKPIVWIDYLTFRAQQWGFDLADLEHIIRYATERYFDTQTLRRIVIGRCGSILVLIVYDEDDVAITPVTIHAVTRQQITTRVQTGRFIL</sequence>
<protein>
    <recommendedName>
        <fullName evidence="3">Toxin</fullName>
    </recommendedName>
</protein>
<name>W4LNM9_9BACT</name>
<evidence type="ECO:0000313" key="2">
    <source>
        <dbReference type="Proteomes" id="UP000019140"/>
    </source>
</evidence>
<keyword evidence="2" id="KW-1185">Reference proteome</keyword>
<organism evidence="1 2">
    <name type="scientific">Candidatus Entotheonella gemina</name>
    <dbReference type="NCBI Taxonomy" id="1429439"/>
    <lineage>
        <taxon>Bacteria</taxon>
        <taxon>Pseudomonadati</taxon>
        <taxon>Nitrospinota/Tectimicrobiota group</taxon>
        <taxon>Candidatus Tectimicrobiota</taxon>
        <taxon>Candidatus Entotheonellia</taxon>
        <taxon>Candidatus Entotheonellales</taxon>
        <taxon>Candidatus Entotheonellaceae</taxon>
        <taxon>Candidatus Entotheonella</taxon>
    </lineage>
</organism>